<evidence type="ECO:0000256" key="1">
    <source>
        <dbReference type="SAM" id="MobiDB-lite"/>
    </source>
</evidence>
<feature type="compositionally biased region" description="Basic and acidic residues" evidence="1">
    <location>
        <begin position="11"/>
        <end position="20"/>
    </location>
</feature>
<feature type="region of interest" description="Disordered" evidence="1">
    <location>
        <begin position="1"/>
        <end position="128"/>
    </location>
</feature>
<evidence type="ECO:0000313" key="2">
    <source>
        <dbReference type="EMBL" id="KAK7476042.1"/>
    </source>
</evidence>
<comment type="caution">
    <text evidence="2">The sequence shown here is derived from an EMBL/GenBank/DDBJ whole genome shotgun (WGS) entry which is preliminary data.</text>
</comment>
<dbReference type="Proteomes" id="UP001519460">
    <property type="component" value="Unassembled WGS sequence"/>
</dbReference>
<feature type="compositionally biased region" description="Basic and acidic residues" evidence="1">
    <location>
        <begin position="85"/>
        <end position="103"/>
    </location>
</feature>
<feature type="compositionally biased region" description="Basic and acidic residues" evidence="1">
    <location>
        <begin position="52"/>
        <end position="70"/>
    </location>
</feature>
<reference evidence="2 3" key="1">
    <citation type="journal article" date="2023" name="Sci. Data">
        <title>Genome assembly of the Korean intertidal mud-creeper Batillaria attramentaria.</title>
        <authorList>
            <person name="Patra A.K."/>
            <person name="Ho P.T."/>
            <person name="Jun S."/>
            <person name="Lee S.J."/>
            <person name="Kim Y."/>
            <person name="Won Y.J."/>
        </authorList>
    </citation>
    <scope>NUCLEOTIDE SEQUENCE [LARGE SCALE GENOMIC DNA]</scope>
    <source>
        <strain evidence="2">Wonlab-2016</strain>
    </source>
</reference>
<name>A0ABD0JNK9_9CAEN</name>
<gene>
    <name evidence="2" type="ORF">BaRGS_00032669</name>
</gene>
<evidence type="ECO:0000313" key="3">
    <source>
        <dbReference type="Proteomes" id="UP001519460"/>
    </source>
</evidence>
<accession>A0ABD0JNK9</accession>
<dbReference type="EMBL" id="JACVVK020000386">
    <property type="protein sequence ID" value="KAK7476042.1"/>
    <property type="molecule type" value="Genomic_DNA"/>
</dbReference>
<proteinExistence type="predicted"/>
<keyword evidence="3" id="KW-1185">Reference proteome</keyword>
<sequence>MDPLVSGSSPQKEKPKEKETSPSPLTPVKSDTQTSVTPPANNRPRRALSRPYLEKRREIRKPEYRRRDRSLPLSAVRNRTLSPVRTHEQGSPDAKWGRQRTETCPDTQSENQQQQQQQQPRRASRPKLVHMKTVDDSDVIEKQVVGRIPEEQIVRRFHEESPFRGLARVQDFSADTSKGGTSSADVKDAESFDRRRLAASSWQFPRHTADDTQCSQRIPLLEPDSDDEENNVASLVLGGCNPLSQLPCENRRENGFVVKPLVLEETELSISVCSPSSDVTRRQDLFVLPFVVTDV</sequence>
<dbReference type="AlphaFoldDB" id="A0ABD0JNK9"/>
<feature type="compositionally biased region" description="Polar residues" evidence="1">
    <location>
        <begin position="29"/>
        <end position="40"/>
    </location>
</feature>
<protein>
    <submittedName>
        <fullName evidence="2">Uncharacterized protein</fullName>
    </submittedName>
</protein>
<organism evidence="2 3">
    <name type="scientific">Batillaria attramentaria</name>
    <dbReference type="NCBI Taxonomy" id="370345"/>
    <lineage>
        <taxon>Eukaryota</taxon>
        <taxon>Metazoa</taxon>
        <taxon>Spiralia</taxon>
        <taxon>Lophotrochozoa</taxon>
        <taxon>Mollusca</taxon>
        <taxon>Gastropoda</taxon>
        <taxon>Caenogastropoda</taxon>
        <taxon>Sorbeoconcha</taxon>
        <taxon>Cerithioidea</taxon>
        <taxon>Batillariidae</taxon>
        <taxon>Batillaria</taxon>
    </lineage>
</organism>